<dbReference type="EMBL" id="BLWD01000001">
    <property type="protein sequence ID" value="GFN03657.1"/>
    <property type="molecule type" value="Genomic_DNA"/>
</dbReference>
<sequence>MGGNAVQLPSGVVHIDEAETWAETLAETCGLGEDDRYRICLAVREAAANAVLHGNRLHPGKRVRLDWETQEGRVRVTVGDEGDGFTPPPPTGKVNLTPSGRGLVLIDHLTDSYTVARRDDPPGTDVVLVFDTTA</sequence>
<accession>A0A7J0CPM3</accession>
<reference evidence="3 4" key="1">
    <citation type="submission" date="2020-05" db="EMBL/GenBank/DDBJ databases">
        <title>Whole genome shotgun sequence of Streptomyces microflavus NBRC 13062.</title>
        <authorList>
            <person name="Komaki H."/>
            <person name="Tamura T."/>
        </authorList>
    </citation>
    <scope>NUCLEOTIDE SEQUENCE [LARGE SCALE GENOMIC DNA]</scope>
    <source>
        <strain evidence="3 4">NBRC 13062</strain>
    </source>
</reference>
<protein>
    <recommendedName>
        <fullName evidence="2">Histidine kinase/HSP90-like ATPase domain-containing protein</fullName>
    </recommendedName>
</protein>
<dbReference type="InterPro" id="IPR003594">
    <property type="entry name" value="HATPase_dom"/>
</dbReference>
<keyword evidence="1" id="KW-0723">Serine/threonine-protein kinase</keyword>
<evidence type="ECO:0000313" key="3">
    <source>
        <dbReference type="EMBL" id="GFN03657.1"/>
    </source>
</evidence>
<dbReference type="GO" id="GO:0004674">
    <property type="term" value="F:protein serine/threonine kinase activity"/>
    <property type="evidence" value="ECO:0007669"/>
    <property type="project" value="UniProtKB-KW"/>
</dbReference>
<dbReference type="InterPro" id="IPR036890">
    <property type="entry name" value="HATPase_C_sf"/>
</dbReference>
<proteinExistence type="predicted"/>
<dbReference type="SUPFAM" id="SSF55874">
    <property type="entry name" value="ATPase domain of HSP90 chaperone/DNA topoisomerase II/histidine kinase"/>
    <property type="match status" value="1"/>
</dbReference>
<name>A0A7J0CPM3_STRMI</name>
<dbReference type="Gene3D" id="3.30.565.10">
    <property type="entry name" value="Histidine kinase-like ATPase, C-terminal domain"/>
    <property type="match status" value="1"/>
</dbReference>
<dbReference type="PANTHER" id="PTHR35526">
    <property type="entry name" value="ANTI-SIGMA-F FACTOR RSBW-RELATED"/>
    <property type="match status" value="1"/>
</dbReference>
<dbReference type="PANTHER" id="PTHR35526:SF3">
    <property type="entry name" value="ANTI-SIGMA-F FACTOR RSBW"/>
    <property type="match status" value="1"/>
</dbReference>
<comment type="caution">
    <text evidence="3">The sequence shown here is derived from an EMBL/GenBank/DDBJ whole genome shotgun (WGS) entry which is preliminary data.</text>
</comment>
<evidence type="ECO:0000313" key="4">
    <source>
        <dbReference type="Proteomes" id="UP000498740"/>
    </source>
</evidence>
<evidence type="ECO:0000256" key="1">
    <source>
        <dbReference type="ARBA" id="ARBA00022527"/>
    </source>
</evidence>
<dbReference type="RefSeq" id="WP_015608328.1">
    <property type="nucleotide sequence ID" value="NZ_BMUG01000001.1"/>
</dbReference>
<dbReference type="Pfam" id="PF13581">
    <property type="entry name" value="HATPase_c_2"/>
    <property type="match status" value="1"/>
</dbReference>
<dbReference type="InterPro" id="IPR050267">
    <property type="entry name" value="Anti-sigma-factor_SerPK"/>
</dbReference>
<feature type="domain" description="Histidine kinase/HSP90-like ATPase" evidence="2">
    <location>
        <begin position="12"/>
        <end position="129"/>
    </location>
</feature>
<evidence type="ECO:0000259" key="2">
    <source>
        <dbReference type="Pfam" id="PF13581"/>
    </source>
</evidence>
<organism evidence="3 4">
    <name type="scientific">Streptomyces microflavus</name>
    <name type="common">Streptomyces lipmanii</name>
    <dbReference type="NCBI Taxonomy" id="1919"/>
    <lineage>
        <taxon>Bacteria</taxon>
        <taxon>Bacillati</taxon>
        <taxon>Actinomycetota</taxon>
        <taxon>Actinomycetes</taxon>
        <taxon>Kitasatosporales</taxon>
        <taxon>Streptomycetaceae</taxon>
        <taxon>Streptomyces</taxon>
    </lineage>
</organism>
<keyword evidence="1" id="KW-0418">Kinase</keyword>
<dbReference type="CDD" id="cd16936">
    <property type="entry name" value="HATPase_RsbW-like"/>
    <property type="match status" value="1"/>
</dbReference>
<gene>
    <name evidence="3" type="ORF">Smic_22130</name>
</gene>
<dbReference type="Proteomes" id="UP000498740">
    <property type="component" value="Unassembled WGS sequence"/>
</dbReference>
<dbReference type="AlphaFoldDB" id="A0A7J0CPM3"/>
<keyword evidence="1" id="KW-0808">Transferase</keyword>